<dbReference type="GO" id="GO:0042277">
    <property type="term" value="F:peptide binding"/>
    <property type="evidence" value="ECO:0007669"/>
    <property type="project" value="TreeGrafter"/>
</dbReference>
<dbReference type="InterPro" id="IPR045357">
    <property type="entry name" value="Aminopeptidase_N-like_N"/>
</dbReference>
<dbReference type="InterPro" id="IPR027268">
    <property type="entry name" value="Peptidase_M4/M1_CTD_sf"/>
</dbReference>
<evidence type="ECO:0000256" key="10">
    <source>
        <dbReference type="ARBA" id="ARBA00022833"/>
    </source>
</evidence>
<keyword evidence="6 14" id="KW-0031">Aminopeptidase</keyword>
<feature type="domain" description="Aminopeptidase N-like N-terminal" evidence="13">
    <location>
        <begin position="48"/>
        <end position="210"/>
    </location>
</feature>
<dbReference type="RefSeq" id="WP_074606305.1">
    <property type="nucleotide sequence ID" value="NZ_FNGY01000003.1"/>
</dbReference>
<evidence type="ECO:0000313" key="14">
    <source>
        <dbReference type="EMBL" id="SDM31994.1"/>
    </source>
</evidence>
<dbReference type="GO" id="GO:0070006">
    <property type="term" value="F:metalloaminopeptidase activity"/>
    <property type="evidence" value="ECO:0007669"/>
    <property type="project" value="TreeGrafter"/>
</dbReference>
<sequence>MLNVRHILPVFAAVLISCSGIKSTSVVHPEKGVSQQLANHRKEIISKVHYQLELDIPAQKDQKIGAVEKISFQLKSKKYSLHLDFKEDPAKLKSIAVNGVPIELLHVDEHIIIGAKYLKTGENVVDLEFTAGDGALNRNSDYLYTLFVPDRARTVFPCFDQPDLKAVYTLTLKVPADWKAIANGGLKDSTLAGARKTYHFKTSDTISTYLFAFAAGKFKSAKGEMDHLQANFLYRETDTAKINHSLNEVFKIHGSSLKFLEDWTGIPYPFQKFDFVSIPDFQFGGMEHVGAIQYKESALFLDAGATKDQWNSRNNLIAHETAHMWFGDLVTMNWFTDVWMKEVFANFMADKSTEGITGKDVFDLKFLVDHFPAAYGVDRSIGANPIRQDLANLKDAGTLYGNIIYHKAPIMMRQLERLMGKEKFQQGVREYLKKFSNGNASWPDLIAILDKYADADLQEWNKVWVNDTGRPVVDYVLEQKDHKISKFSIQQKPEYGNGKIWPQLFEVSLHYPGAVKELTVNLNAAELELKEAIGMDAPLFVQFNSSGQGYGLWPVDPAMFKSLYAINKPLDRASAYISLYENMLSGRSVKPAELLSLFIAGLDKEKEELNLKLISGYISTIFWEFTDAAGRSKQAASLEQALWKAMLNQPSANHKKLLFKTYQDIFLSKEAGRQLYQIWKDRKAPEGLKLSEDDYTALAFSLALREEDNSALLKAQLSRISNEDRRKRFEFIMPAVSSVPADRDAFFKSLELKANRAKESNVGVALYYLHHPLRQATSVKYLSKSLEMLSEIQTTGDIFFPQNWLSATFSNYQTEEAVQVVTNFLKAHPDYNPKLKAKILQSVDYLFRAERLLKK</sequence>
<organism evidence="14 15">
    <name type="scientific">Pedobacter steynii</name>
    <dbReference type="NCBI Taxonomy" id="430522"/>
    <lineage>
        <taxon>Bacteria</taxon>
        <taxon>Pseudomonadati</taxon>
        <taxon>Bacteroidota</taxon>
        <taxon>Sphingobacteriia</taxon>
        <taxon>Sphingobacteriales</taxon>
        <taxon>Sphingobacteriaceae</taxon>
        <taxon>Pedobacter</taxon>
    </lineage>
</organism>
<keyword evidence="9" id="KW-0378">Hydrolase</keyword>
<dbReference type="AlphaFoldDB" id="A0A1G9S954"/>
<evidence type="ECO:0000259" key="13">
    <source>
        <dbReference type="Pfam" id="PF17900"/>
    </source>
</evidence>
<keyword evidence="8" id="KW-0479">Metal-binding</keyword>
<keyword evidence="11" id="KW-0482">Metalloprotease</keyword>
<dbReference type="GO" id="GO:0006508">
    <property type="term" value="P:proteolysis"/>
    <property type="evidence" value="ECO:0007669"/>
    <property type="project" value="UniProtKB-KW"/>
</dbReference>
<evidence type="ECO:0000313" key="15">
    <source>
        <dbReference type="Proteomes" id="UP000183200"/>
    </source>
</evidence>
<dbReference type="OrthoDB" id="100605at2"/>
<dbReference type="SUPFAM" id="SSF55486">
    <property type="entry name" value="Metalloproteases ('zincins'), catalytic domain"/>
    <property type="match status" value="1"/>
</dbReference>
<evidence type="ECO:0000256" key="3">
    <source>
        <dbReference type="ARBA" id="ARBA00010136"/>
    </source>
</evidence>
<evidence type="ECO:0000256" key="5">
    <source>
        <dbReference type="ARBA" id="ARBA00015611"/>
    </source>
</evidence>
<evidence type="ECO:0000256" key="1">
    <source>
        <dbReference type="ARBA" id="ARBA00000098"/>
    </source>
</evidence>
<dbReference type="GO" id="GO:0016285">
    <property type="term" value="F:alanyl aminopeptidase activity"/>
    <property type="evidence" value="ECO:0007669"/>
    <property type="project" value="UniProtKB-EC"/>
</dbReference>
<name>A0A1G9S954_9SPHI</name>
<dbReference type="PRINTS" id="PR00756">
    <property type="entry name" value="ALADIPTASE"/>
</dbReference>
<dbReference type="EC" id="3.4.11.2" evidence="4"/>
<dbReference type="GO" id="GO:0005737">
    <property type="term" value="C:cytoplasm"/>
    <property type="evidence" value="ECO:0007669"/>
    <property type="project" value="TreeGrafter"/>
</dbReference>
<proteinExistence type="inferred from homology"/>
<dbReference type="InterPro" id="IPR001930">
    <property type="entry name" value="Peptidase_M1"/>
</dbReference>
<dbReference type="PANTHER" id="PTHR11533:SF174">
    <property type="entry name" value="PUROMYCIN-SENSITIVE AMINOPEPTIDASE-RELATED"/>
    <property type="match status" value="1"/>
</dbReference>
<dbReference type="InterPro" id="IPR014782">
    <property type="entry name" value="Peptidase_M1_dom"/>
</dbReference>
<keyword evidence="7" id="KW-0645">Protease</keyword>
<dbReference type="CDD" id="cd09602">
    <property type="entry name" value="M1_APN"/>
    <property type="match status" value="1"/>
</dbReference>
<evidence type="ECO:0000256" key="9">
    <source>
        <dbReference type="ARBA" id="ARBA00022801"/>
    </source>
</evidence>
<dbReference type="GO" id="GO:0008270">
    <property type="term" value="F:zinc ion binding"/>
    <property type="evidence" value="ECO:0007669"/>
    <property type="project" value="InterPro"/>
</dbReference>
<dbReference type="InterPro" id="IPR042097">
    <property type="entry name" value="Aminopeptidase_N-like_N_sf"/>
</dbReference>
<accession>A0A1G9S954</accession>
<comment type="catalytic activity">
    <reaction evidence="1">
        <text>Release of an N-terminal amino acid, Xaa-|-Yaa- from a peptide, amide or arylamide. Xaa is preferably Ala, but may be most amino acids including Pro (slow action). When a terminal hydrophobic residue is followed by a prolyl residue, the two may be released as an intact Xaa-Pro dipeptide.</text>
        <dbReference type="EC" id="3.4.11.2"/>
    </reaction>
</comment>
<dbReference type="SUPFAM" id="SSF63737">
    <property type="entry name" value="Leukotriene A4 hydrolase N-terminal domain"/>
    <property type="match status" value="1"/>
</dbReference>
<dbReference type="EMBL" id="FNGY01000003">
    <property type="protein sequence ID" value="SDM31994.1"/>
    <property type="molecule type" value="Genomic_DNA"/>
</dbReference>
<comment type="cofactor">
    <cofactor evidence="2">
        <name>Zn(2+)</name>
        <dbReference type="ChEBI" id="CHEBI:29105"/>
    </cofactor>
</comment>
<evidence type="ECO:0000256" key="2">
    <source>
        <dbReference type="ARBA" id="ARBA00001947"/>
    </source>
</evidence>
<dbReference type="PROSITE" id="PS51257">
    <property type="entry name" value="PROKAR_LIPOPROTEIN"/>
    <property type="match status" value="1"/>
</dbReference>
<evidence type="ECO:0000256" key="8">
    <source>
        <dbReference type="ARBA" id="ARBA00022723"/>
    </source>
</evidence>
<dbReference type="Proteomes" id="UP000183200">
    <property type="component" value="Unassembled WGS sequence"/>
</dbReference>
<evidence type="ECO:0000256" key="6">
    <source>
        <dbReference type="ARBA" id="ARBA00022438"/>
    </source>
</evidence>
<gene>
    <name evidence="14" type="ORF">SAMN05421820_103512</name>
</gene>
<keyword evidence="10" id="KW-0862">Zinc</keyword>
<feature type="domain" description="Peptidase M1 membrane alanine aminopeptidase" evidence="12">
    <location>
        <begin position="254"/>
        <end position="464"/>
    </location>
</feature>
<dbReference type="GO" id="GO:0005615">
    <property type="term" value="C:extracellular space"/>
    <property type="evidence" value="ECO:0007669"/>
    <property type="project" value="TreeGrafter"/>
</dbReference>
<dbReference type="Pfam" id="PF01433">
    <property type="entry name" value="Peptidase_M1"/>
    <property type="match status" value="1"/>
</dbReference>
<evidence type="ECO:0000256" key="7">
    <source>
        <dbReference type="ARBA" id="ARBA00022670"/>
    </source>
</evidence>
<dbReference type="Pfam" id="PF17900">
    <property type="entry name" value="Peptidase_M1_N"/>
    <property type="match status" value="1"/>
</dbReference>
<dbReference type="InterPro" id="IPR050344">
    <property type="entry name" value="Peptidase_M1_aminopeptidases"/>
</dbReference>
<dbReference type="Gene3D" id="2.60.40.1730">
    <property type="entry name" value="tricorn interacting facor f3 domain"/>
    <property type="match status" value="1"/>
</dbReference>
<comment type="similarity">
    <text evidence="3">Belongs to the peptidase M1 family.</text>
</comment>
<evidence type="ECO:0000256" key="4">
    <source>
        <dbReference type="ARBA" id="ARBA00012564"/>
    </source>
</evidence>
<evidence type="ECO:0000256" key="11">
    <source>
        <dbReference type="ARBA" id="ARBA00023049"/>
    </source>
</evidence>
<dbReference type="Gene3D" id="1.10.390.10">
    <property type="entry name" value="Neutral Protease Domain 2"/>
    <property type="match status" value="1"/>
</dbReference>
<dbReference type="GO" id="GO:0016020">
    <property type="term" value="C:membrane"/>
    <property type="evidence" value="ECO:0007669"/>
    <property type="project" value="TreeGrafter"/>
</dbReference>
<dbReference type="PANTHER" id="PTHR11533">
    <property type="entry name" value="PROTEASE M1 ZINC METALLOPROTEASE"/>
    <property type="match status" value="1"/>
</dbReference>
<protein>
    <recommendedName>
        <fullName evidence="5">Aminopeptidase N</fullName>
        <ecNumber evidence="4">3.4.11.2</ecNumber>
    </recommendedName>
</protein>
<keyword evidence="15" id="KW-1185">Reference proteome</keyword>
<evidence type="ECO:0000259" key="12">
    <source>
        <dbReference type="Pfam" id="PF01433"/>
    </source>
</evidence>
<dbReference type="GO" id="GO:0043171">
    <property type="term" value="P:peptide catabolic process"/>
    <property type="evidence" value="ECO:0007669"/>
    <property type="project" value="TreeGrafter"/>
</dbReference>
<reference evidence="15" key="1">
    <citation type="submission" date="2016-10" db="EMBL/GenBank/DDBJ databases">
        <authorList>
            <person name="Varghese N."/>
            <person name="Submissions S."/>
        </authorList>
    </citation>
    <scope>NUCLEOTIDE SEQUENCE [LARGE SCALE GENOMIC DNA]</scope>
    <source>
        <strain evidence="15">DSM 19110</strain>
    </source>
</reference>
<dbReference type="STRING" id="430522.BFS30_02665"/>